<dbReference type="EMBL" id="JAADZU010000001">
    <property type="protein sequence ID" value="NDK88000.1"/>
    <property type="molecule type" value="Genomic_DNA"/>
</dbReference>
<dbReference type="InterPro" id="IPR001709">
    <property type="entry name" value="Flavoprot_Pyr_Nucl_cyt_Rdtase"/>
</dbReference>
<reference evidence="6 7" key="1">
    <citation type="submission" date="2020-01" db="EMBL/GenBank/DDBJ databases">
        <title>Investigation of new actinobacteria for the biodesulphurisation of diesel fuel.</title>
        <authorList>
            <person name="Athi Narayanan S.M."/>
        </authorList>
    </citation>
    <scope>NUCLEOTIDE SEQUENCE [LARGE SCALE GENOMIC DNA]</scope>
    <source>
        <strain evidence="6 7">213E</strain>
    </source>
</reference>
<dbReference type="Gene3D" id="3.10.20.30">
    <property type="match status" value="1"/>
</dbReference>
<dbReference type="InterPro" id="IPR012675">
    <property type="entry name" value="Beta-grasp_dom_sf"/>
</dbReference>
<dbReference type="SUPFAM" id="SSF52343">
    <property type="entry name" value="Ferredoxin reductase-like, C-terminal NADP-linked domain"/>
    <property type="match status" value="1"/>
</dbReference>
<keyword evidence="2" id="KW-0479">Metal-binding</keyword>
<dbReference type="InterPro" id="IPR036010">
    <property type="entry name" value="2Fe-2S_ferredoxin-like_sf"/>
</dbReference>
<dbReference type="PROSITE" id="PS51384">
    <property type="entry name" value="FAD_FR"/>
    <property type="match status" value="1"/>
</dbReference>
<dbReference type="PROSITE" id="PS00197">
    <property type="entry name" value="2FE2S_FER_1"/>
    <property type="match status" value="1"/>
</dbReference>
<dbReference type="PRINTS" id="PR00371">
    <property type="entry name" value="FPNCR"/>
</dbReference>
<dbReference type="SUPFAM" id="SSF54292">
    <property type="entry name" value="2Fe-2S ferredoxin-like"/>
    <property type="match status" value="1"/>
</dbReference>
<sequence>MSTPTEHPVQVSGSATATVGCRDDQTLLDAFLRNGVYLPNSCNQGTCGTCKVRLTAGDVAAPPVSETVLGADDQARGYVLACQTRPCSPTQIEVDAPEVAAPQHVLRDLQGRVGEIRSVADDTVAVHVELDEPLDFSAGQYMELRIPHCGEMRQYSMANPPASSTRLEFHIRRVPSGAATDRWIFADLTAGDEVALRGPWGDFTYAECTSPLLLLAGGTGLAPLKSIALQALADNPDREIHLYHGVRHESDLYDVEFWTELARAHPGVSYIRCLSRSDGGDRHGYVGDAVAEDFASLRGFTAYLCGPPAMVDAGVKVCKRRRMSARNIHRERFTAAVTDTPAVLSA</sequence>
<evidence type="ECO:0000256" key="1">
    <source>
        <dbReference type="ARBA" id="ARBA00001974"/>
    </source>
</evidence>
<evidence type="ECO:0000256" key="3">
    <source>
        <dbReference type="ARBA" id="ARBA00023014"/>
    </source>
</evidence>
<dbReference type="InterPro" id="IPR017938">
    <property type="entry name" value="Riboflavin_synthase-like_b-brl"/>
</dbReference>
<feature type="domain" description="FAD-binding FR-type" evidence="5">
    <location>
        <begin position="106"/>
        <end position="206"/>
    </location>
</feature>
<dbReference type="CDD" id="cd00207">
    <property type="entry name" value="fer2"/>
    <property type="match status" value="1"/>
</dbReference>
<keyword evidence="3" id="KW-0411">Iron-sulfur</keyword>
<protein>
    <submittedName>
        <fullName evidence="6">2Fe-2S iron-sulfur cluster binding domain-containing protein</fullName>
    </submittedName>
</protein>
<keyword evidence="7" id="KW-1185">Reference proteome</keyword>
<dbReference type="Proteomes" id="UP000466307">
    <property type="component" value="Unassembled WGS sequence"/>
</dbReference>
<organism evidence="6 7">
    <name type="scientific">Gordonia desulfuricans</name>
    <dbReference type="NCBI Taxonomy" id="89051"/>
    <lineage>
        <taxon>Bacteria</taxon>
        <taxon>Bacillati</taxon>
        <taxon>Actinomycetota</taxon>
        <taxon>Actinomycetes</taxon>
        <taxon>Mycobacteriales</taxon>
        <taxon>Gordoniaceae</taxon>
        <taxon>Gordonia</taxon>
    </lineage>
</organism>
<dbReference type="InterPro" id="IPR006058">
    <property type="entry name" value="2Fe2S_fd_BS"/>
</dbReference>
<dbReference type="Gene3D" id="3.40.50.80">
    <property type="entry name" value="Nucleotide-binding domain of ferredoxin-NADP reductase (FNR) module"/>
    <property type="match status" value="1"/>
</dbReference>
<proteinExistence type="predicted"/>
<dbReference type="PANTHER" id="PTHR47354:SF5">
    <property type="entry name" value="PROTEIN RFBI"/>
    <property type="match status" value="1"/>
</dbReference>
<feature type="domain" description="2Fe-2S ferredoxin-type" evidence="4">
    <location>
        <begin position="7"/>
        <end position="100"/>
    </location>
</feature>
<dbReference type="Gene3D" id="2.40.30.10">
    <property type="entry name" value="Translation factors"/>
    <property type="match status" value="1"/>
</dbReference>
<evidence type="ECO:0000259" key="5">
    <source>
        <dbReference type="PROSITE" id="PS51384"/>
    </source>
</evidence>
<dbReference type="InterPro" id="IPR008333">
    <property type="entry name" value="Cbr1-like_FAD-bd_dom"/>
</dbReference>
<dbReference type="InterPro" id="IPR001433">
    <property type="entry name" value="OxRdtase_FAD/NAD-bd"/>
</dbReference>
<evidence type="ECO:0000313" key="7">
    <source>
        <dbReference type="Proteomes" id="UP000466307"/>
    </source>
</evidence>
<evidence type="ECO:0000313" key="6">
    <source>
        <dbReference type="EMBL" id="NDK88000.1"/>
    </source>
</evidence>
<keyword evidence="2" id="KW-0408">Iron</keyword>
<dbReference type="PROSITE" id="PS51085">
    <property type="entry name" value="2FE2S_FER_2"/>
    <property type="match status" value="1"/>
</dbReference>
<evidence type="ECO:0000259" key="4">
    <source>
        <dbReference type="PROSITE" id="PS51085"/>
    </source>
</evidence>
<dbReference type="InterPro" id="IPR039261">
    <property type="entry name" value="FNR_nucleotide-bd"/>
</dbReference>
<dbReference type="Pfam" id="PF00175">
    <property type="entry name" value="NAD_binding_1"/>
    <property type="match status" value="1"/>
</dbReference>
<gene>
    <name evidence="6" type="ORF">GYA93_00160</name>
</gene>
<dbReference type="Pfam" id="PF00111">
    <property type="entry name" value="Fer2"/>
    <property type="match status" value="1"/>
</dbReference>
<keyword evidence="2" id="KW-0001">2Fe-2S</keyword>
<dbReference type="GO" id="GO:0016491">
    <property type="term" value="F:oxidoreductase activity"/>
    <property type="evidence" value="ECO:0007669"/>
    <property type="project" value="InterPro"/>
</dbReference>
<name>A0A7K3LIG8_9ACTN</name>
<comment type="cofactor">
    <cofactor evidence="1">
        <name>FAD</name>
        <dbReference type="ChEBI" id="CHEBI:57692"/>
    </cofactor>
</comment>
<dbReference type="RefSeq" id="WP_059037022.1">
    <property type="nucleotide sequence ID" value="NZ_JAADZU010000001.1"/>
</dbReference>
<dbReference type="AlphaFoldDB" id="A0A7K3LIG8"/>
<dbReference type="GO" id="GO:0051537">
    <property type="term" value="F:2 iron, 2 sulfur cluster binding"/>
    <property type="evidence" value="ECO:0007669"/>
    <property type="project" value="UniProtKB-KW"/>
</dbReference>
<dbReference type="InterPro" id="IPR017927">
    <property type="entry name" value="FAD-bd_FR_type"/>
</dbReference>
<evidence type="ECO:0000256" key="2">
    <source>
        <dbReference type="ARBA" id="ARBA00022714"/>
    </source>
</evidence>
<dbReference type="PANTHER" id="PTHR47354">
    <property type="entry name" value="NADH OXIDOREDUCTASE HCR"/>
    <property type="match status" value="1"/>
</dbReference>
<dbReference type="SUPFAM" id="SSF63380">
    <property type="entry name" value="Riboflavin synthase domain-like"/>
    <property type="match status" value="1"/>
</dbReference>
<dbReference type="Pfam" id="PF00970">
    <property type="entry name" value="FAD_binding_6"/>
    <property type="match status" value="1"/>
</dbReference>
<accession>A0A7K3LIG8</accession>
<dbReference type="InterPro" id="IPR001041">
    <property type="entry name" value="2Fe-2S_ferredoxin-type"/>
</dbReference>
<dbReference type="PRINTS" id="PR00410">
    <property type="entry name" value="PHEHYDRXLASE"/>
</dbReference>
<dbReference type="InterPro" id="IPR050415">
    <property type="entry name" value="MRET"/>
</dbReference>
<comment type="caution">
    <text evidence="6">The sequence shown here is derived from an EMBL/GenBank/DDBJ whole genome shotgun (WGS) entry which is preliminary data.</text>
</comment>